<organism evidence="3 4">
    <name type="scientific">Cutaneotrichosporon oleaginosum</name>
    <dbReference type="NCBI Taxonomy" id="879819"/>
    <lineage>
        <taxon>Eukaryota</taxon>
        <taxon>Fungi</taxon>
        <taxon>Dikarya</taxon>
        <taxon>Basidiomycota</taxon>
        <taxon>Agaricomycotina</taxon>
        <taxon>Tremellomycetes</taxon>
        <taxon>Trichosporonales</taxon>
        <taxon>Trichosporonaceae</taxon>
        <taxon>Cutaneotrichosporon</taxon>
    </lineage>
</organism>
<keyword evidence="4" id="KW-1185">Reference proteome</keyword>
<feature type="compositionally biased region" description="Low complexity" evidence="2">
    <location>
        <begin position="203"/>
        <end position="213"/>
    </location>
</feature>
<dbReference type="GeneID" id="28986004"/>
<evidence type="ECO:0000313" key="3">
    <source>
        <dbReference type="EMBL" id="KLT42110.1"/>
    </source>
</evidence>
<dbReference type="AlphaFoldDB" id="A0A0J0XLY1"/>
<name>A0A0J0XLY1_9TREE</name>
<dbReference type="EMBL" id="KQ087209">
    <property type="protein sequence ID" value="KLT42110.1"/>
    <property type="molecule type" value="Genomic_DNA"/>
</dbReference>
<feature type="coiled-coil region" evidence="1">
    <location>
        <begin position="85"/>
        <end position="136"/>
    </location>
</feature>
<dbReference type="Proteomes" id="UP000053611">
    <property type="component" value="Unassembled WGS sequence"/>
</dbReference>
<evidence type="ECO:0000256" key="1">
    <source>
        <dbReference type="SAM" id="Coils"/>
    </source>
</evidence>
<dbReference type="RefSeq" id="XP_018278601.1">
    <property type="nucleotide sequence ID" value="XM_018425401.1"/>
</dbReference>
<evidence type="ECO:0000313" key="4">
    <source>
        <dbReference type="Proteomes" id="UP000053611"/>
    </source>
</evidence>
<proteinExistence type="predicted"/>
<feature type="region of interest" description="Disordered" evidence="2">
    <location>
        <begin position="181"/>
        <end position="238"/>
    </location>
</feature>
<gene>
    <name evidence="3" type="ORF">CC85DRAFT_302661</name>
</gene>
<sequence length="249" mass="28147">MPLLPNIILRPTMRHTALLRKENNALMAENARLHAERAVFTDFEGGELKLFREANDSLVATNLRLEKERDTLAAQLKSLGGVAVIEEVREMRNALAQANQRAMEMDFAMAIKTSELETARNEMTRLRKEVDSFRKLCSEMARRRRPDDGVFYDFTHLLNTPSRPTPIPNKDSHDHIIVGKAPTFKLTTKPEPPKQRQRKPLATSTPRSTSSSPPDGPDYRSTHLEAPPSAPQPFFLTFNKAAEANARHL</sequence>
<accession>A0A0J0XLY1</accession>
<evidence type="ECO:0000256" key="2">
    <source>
        <dbReference type="SAM" id="MobiDB-lite"/>
    </source>
</evidence>
<reference evidence="3 4" key="1">
    <citation type="submission" date="2015-03" db="EMBL/GenBank/DDBJ databases">
        <title>Genomics and transcriptomics of the oil-accumulating basidiomycete yeast T. oleaginosus allow insights into substrate utilization and the diverse evolutionary trajectories of mating systems in fungi.</title>
        <authorList>
            <consortium name="DOE Joint Genome Institute"/>
            <person name="Kourist R."/>
            <person name="Kracht O."/>
            <person name="Bracharz F."/>
            <person name="Lipzen A."/>
            <person name="Nolan M."/>
            <person name="Ohm R."/>
            <person name="Grigoriev I."/>
            <person name="Sun S."/>
            <person name="Heitman J."/>
            <person name="Bruck T."/>
            <person name="Nowrousian M."/>
        </authorList>
    </citation>
    <scope>NUCLEOTIDE SEQUENCE [LARGE SCALE GENOMIC DNA]</scope>
    <source>
        <strain evidence="3 4">IBC0246</strain>
    </source>
</reference>
<protein>
    <submittedName>
        <fullName evidence="3">Uncharacterized protein</fullName>
    </submittedName>
</protein>
<keyword evidence="1" id="KW-0175">Coiled coil</keyword>